<evidence type="ECO:0000313" key="1">
    <source>
        <dbReference type="EMBL" id="PMD30560.1"/>
    </source>
</evidence>
<accession>A0A2J6QWB8</accession>
<dbReference type="EMBL" id="KZ613966">
    <property type="protein sequence ID" value="PMD30560.1"/>
    <property type="molecule type" value="Genomic_DNA"/>
</dbReference>
<reference evidence="1 2" key="1">
    <citation type="submission" date="2016-04" db="EMBL/GenBank/DDBJ databases">
        <title>A degradative enzymes factory behind the ericoid mycorrhizal symbiosis.</title>
        <authorList>
            <consortium name="DOE Joint Genome Institute"/>
            <person name="Martino E."/>
            <person name="Morin E."/>
            <person name="Grelet G."/>
            <person name="Kuo A."/>
            <person name="Kohler A."/>
            <person name="Daghino S."/>
            <person name="Barry K."/>
            <person name="Choi C."/>
            <person name="Cichocki N."/>
            <person name="Clum A."/>
            <person name="Copeland A."/>
            <person name="Hainaut M."/>
            <person name="Haridas S."/>
            <person name="Labutti K."/>
            <person name="Lindquist E."/>
            <person name="Lipzen A."/>
            <person name="Khouja H.-R."/>
            <person name="Murat C."/>
            <person name="Ohm R."/>
            <person name="Olson A."/>
            <person name="Spatafora J."/>
            <person name="Veneault-Fourrey C."/>
            <person name="Henrissat B."/>
            <person name="Grigoriev I."/>
            <person name="Martin F."/>
            <person name="Perotto S."/>
        </authorList>
    </citation>
    <scope>NUCLEOTIDE SEQUENCE [LARGE SCALE GENOMIC DNA]</scope>
    <source>
        <strain evidence="1 2">F</strain>
    </source>
</reference>
<dbReference type="AlphaFoldDB" id="A0A2J6QWB8"/>
<protein>
    <submittedName>
        <fullName evidence="1">Uncharacterized protein</fullName>
    </submittedName>
</protein>
<proteinExistence type="predicted"/>
<gene>
    <name evidence="1" type="ORF">L207DRAFT_223248</name>
</gene>
<organism evidence="1 2">
    <name type="scientific">Hyaloscypha variabilis (strain UAMH 11265 / GT02V1 / F)</name>
    <name type="common">Meliniomyces variabilis</name>
    <dbReference type="NCBI Taxonomy" id="1149755"/>
    <lineage>
        <taxon>Eukaryota</taxon>
        <taxon>Fungi</taxon>
        <taxon>Dikarya</taxon>
        <taxon>Ascomycota</taxon>
        <taxon>Pezizomycotina</taxon>
        <taxon>Leotiomycetes</taxon>
        <taxon>Helotiales</taxon>
        <taxon>Hyaloscyphaceae</taxon>
        <taxon>Hyaloscypha</taxon>
        <taxon>Hyaloscypha variabilis</taxon>
    </lineage>
</organism>
<dbReference type="Proteomes" id="UP000235786">
    <property type="component" value="Unassembled WGS sequence"/>
</dbReference>
<evidence type="ECO:0000313" key="2">
    <source>
        <dbReference type="Proteomes" id="UP000235786"/>
    </source>
</evidence>
<sequence>MLPCKVTSEYVFMHKRRTERITINGMNRSRMQHHNHHVGGIKHAKVPAIWRREERRLIRWAREDVQWSIHAEGCLATHRPQRHSKAAVVGPTLKTLQNQVWSLLVHFRRVSAILSTRLGESVQFRRYRLQSRQAPHGQAGTLRAHRPHEAL</sequence>
<name>A0A2J6QWB8_HYAVF</name>
<keyword evidence="2" id="KW-1185">Reference proteome</keyword>